<name>A0A097R2V7_HAFAL</name>
<dbReference type="PATRIC" id="fig|1453496.5.peg.2451"/>
<dbReference type="InterPro" id="IPR018062">
    <property type="entry name" value="HTH_AraC-typ_CS"/>
</dbReference>
<dbReference type="KEGG" id="hav:AT03_12075"/>
<dbReference type="PROSITE" id="PS00041">
    <property type="entry name" value="HTH_ARAC_FAMILY_1"/>
    <property type="match status" value="1"/>
</dbReference>
<dbReference type="PANTHER" id="PTHR43280">
    <property type="entry name" value="ARAC-FAMILY TRANSCRIPTIONAL REGULATOR"/>
    <property type="match status" value="1"/>
</dbReference>
<dbReference type="Pfam" id="PF12833">
    <property type="entry name" value="HTH_18"/>
    <property type="match status" value="1"/>
</dbReference>
<evidence type="ECO:0000256" key="2">
    <source>
        <dbReference type="ARBA" id="ARBA00023125"/>
    </source>
</evidence>
<keyword evidence="8" id="KW-1185">Reference proteome</keyword>
<dbReference type="EMBL" id="CP009706">
    <property type="protein sequence ID" value="AIU73053.1"/>
    <property type="molecule type" value="Genomic_DNA"/>
</dbReference>
<dbReference type="PANTHER" id="PTHR43280:SF10">
    <property type="entry name" value="REGULATORY PROTEIN POCR"/>
    <property type="match status" value="1"/>
</dbReference>
<dbReference type="SMART" id="SM00342">
    <property type="entry name" value="HTH_ARAC"/>
    <property type="match status" value="1"/>
</dbReference>
<keyword evidence="1" id="KW-0805">Transcription regulation</keyword>
<dbReference type="RefSeq" id="WP_025796869.1">
    <property type="nucleotide sequence ID" value="NZ_CP009706.1"/>
</dbReference>
<protein>
    <recommendedName>
        <fullName evidence="5">Arabinose operon regulatory protein</fullName>
    </recommendedName>
</protein>
<dbReference type="InterPro" id="IPR037923">
    <property type="entry name" value="HTH-like"/>
</dbReference>
<dbReference type="HOGENOM" id="CLU_000445_88_6_6"/>
<evidence type="ECO:0000256" key="1">
    <source>
        <dbReference type="ARBA" id="ARBA00023015"/>
    </source>
</evidence>
<sequence>MLEVTVDFPLTVQNGGLFISRGVGAHPARTLSSWELIFVESGTLAIREGDEDFCVSAGEILLLKPGCHHVGLETFPLNLKFYWLHFDVNLLDINETAIKYGRNSSTATLLSIPQHCKVHDPQYIISLFRQFLSEQENRKQSPALALILLLMLQQISAGLPDDANITHSGVTLAYKARQLIKTQYHLPMNTASLAEQLFCNPDYLGRVFRKTFGMTLTEAIHRQRVSSAEKLLLNDMCSLTEVAERSGFHDVGYFRQIFRKQIGLTPVAYKRRYCKEHINSD</sequence>
<accession>A0A097R2V7</accession>
<evidence type="ECO:0000313" key="8">
    <source>
        <dbReference type="Proteomes" id="UP000029986"/>
    </source>
</evidence>
<keyword evidence="2" id="KW-0238">DNA-binding</keyword>
<dbReference type="GO" id="GO:0003700">
    <property type="term" value="F:DNA-binding transcription factor activity"/>
    <property type="evidence" value="ECO:0007669"/>
    <property type="project" value="InterPro"/>
</dbReference>
<dbReference type="AlphaFoldDB" id="A0A097R2V7"/>
<evidence type="ECO:0000256" key="4">
    <source>
        <dbReference type="ARBA" id="ARBA00023163"/>
    </source>
</evidence>
<keyword evidence="4" id="KW-0804">Transcription</keyword>
<dbReference type="GO" id="GO:0043565">
    <property type="term" value="F:sequence-specific DNA binding"/>
    <property type="evidence" value="ECO:0007669"/>
    <property type="project" value="InterPro"/>
</dbReference>
<dbReference type="Pfam" id="PF02311">
    <property type="entry name" value="AraC_binding"/>
    <property type="match status" value="1"/>
</dbReference>
<keyword evidence="3" id="KW-0010">Activator</keyword>
<evidence type="ECO:0000256" key="5">
    <source>
        <dbReference type="ARBA" id="ARBA00044978"/>
    </source>
</evidence>
<dbReference type="PRINTS" id="PR00032">
    <property type="entry name" value="HTHARAC"/>
</dbReference>
<organism evidence="7 8">
    <name type="scientific">Hafnia alvei FB1</name>
    <dbReference type="NCBI Taxonomy" id="1453496"/>
    <lineage>
        <taxon>Bacteria</taxon>
        <taxon>Pseudomonadati</taxon>
        <taxon>Pseudomonadota</taxon>
        <taxon>Gammaproteobacteria</taxon>
        <taxon>Enterobacterales</taxon>
        <taxon>Hafniaceae</taxon>
        <taxon>Hafnia</taxon>
    </lineage>
</organism>
<dbReference type="SUPFAM" id="SSF46689">
    <property type="entry name" value="Homeodomain-like"/>
    <property type="match status" value="1"/>
</dbReference>
<evidence type="ECO:0000256" key="3">
    <source>
        <dbReference type="ARBA" id="ARBA00023159"/>
    </source>
</evidence>
<gene>
    <name evidence="7" type="ORF">AT03_12075</name>
</gene>
<dbReference type="InterPro" id="IPR018060">
    <property type="entry name" value="HTH_AraC"/>
</dbReference>
<feature type="domain" description="HTH araC/xylS-type" evidence="6">
    <location>
        <begin position="174"/>
        <end position="272"/>
    </location>
</feature>
<dbReference type="InterPro" id="IPR020449">
    <property type="entry name" value="Tscrpt_reg_AraC-type_HTH"/>
</dbReference>
<proteinExistence type="predicted"/>
<dbReference type="PROSITE" id="PS01124">
    <property type="entry name" value="HTH_ARAC_FAMILY_2"/>
    <property type="match status" value="1"/>
</dbReference>
<dbReference type="Gene3D" id="1.10.10.60">
    <property type="entry name" value="Homeodomain-like"/>
    <property type="match status" value="2"/>
</dbReference>
<dbReference type="SUPFAM" id="SSF51215">
    <property type="entry name" value="Regulatory protein AraC"/>
    <property type="match status" value="1"/>
</dbReference>
<reference evidence="7 8" key="1">
    <citation type="journal article" date="2014" name="Gut Pathog.">
        <title>Gene clusters of Hafnia alvei strain FB1 important in survival and pathogenesis: a draft genome perspective.</title>
        <authorList>
            <person name="Tan J.Y."/>
            <person name="Yin W.F."/>
            <person name="Chan K.G."/>
        </authorList>
    </citation>
    <scope>NUCLEOTIDE SEQUENCE [LARGE SCALE GENOMIC DNA]</scope>
    <source>
        <strain evidence="7 8">FB1</strain>
    </source>
</reference>
<dbReference type="Proteomes" id="UP000029986">
    <property type="component" value="Chromosome"/>
</dbReference>
<dbReference type="InterPro" id="IPR009057">
    <property type="entry name" value="Homeodomain-like_sf"/>
</dbReference>
<dbReference type="eggNOG" id="COG2207">
    <property type="taxonomic scope" value="Bacteria"/>
</dbReference>
<dbReference type="InterPro" id="IPR003313">
    <property type="entry name" value="AraC-bd"/>
</dbReference>
<dbReference type="OrthoDB" id="9803764at2"/>
<evidence type="ECO:0000259" key="6">
    <source>
        <dbReference type="PROSITE" id="PS01124"/>
    </source>
</evidence>
<evidence type="ECO:0000313" key="7">
    <source>
        <dbReference type="EMBL" id="AIU73053.1"/>
    </source>
</evidence>